<name>W7TMZ6_9STRA</name>
<accession>W7TMZ6</accession>
<comment type="caution">
    <text evidence="2">The sequence shown here is derived from an EMBL/GenBank/DDBJ whole genome shotgun (WGS) entry which is preliminary data.</text>
</comment>
<dbReference type="OrthoDB" id="443402at2759"/>
<dbReference type="Pfam" id="PF08123">
    <property type="entry name" value="DOT1"/>
    <property type="match status" value="1"/>
</dbReference>
<sequence>MSFLGVPKCTPMKNHNTQLLILSNPFLFLKPHTYPIAWVGIAATMGRGEPPPSFSLHLALVAVAFLQTFSPINAFCQTLTRQKYVLHRAILMHASVVECVEDAEAYMAAYLYPDRDAEARKSLAFQAQDTFFLEHEKHAAKDLVLTKKYTTYGEFPLASLHAILQTLDLGPKDVFLDLGSGSGRLVLGTALLFPYIKASVGIEVVPEMHAIATEAARRAVGIGDLPKMSPFHFVQGNAETGEYATKEQVNDGEEMRKNEEGAYKMHPLREATVIFMYCTTWRSQDGLYLAQPLQTSLLKNVRSDVTIITTDKCFADGWEGVEKGGEESEKEGRRGFRVVRRMAVPNPEVWESIAHIHEVMDSKDGGNGTESNER</sequence>
<dbReference type="Proteomes" id="UP000019335">
    <property type="component" value="Chromosome 12"/>
</dbReference>
<evidence type="ECO:0000313" key="3">
    <source>
        <dbReference type="Proteomes" id="UP000019335"/>
    </source>
</evidence>
<dbReference type="SUPFAM" id="SSF53335">
    <property type="entry name" value="S-adenosyl-L-methionine-dependent methyltransferases"/>
    <property type="match status" value="1"/>
</dbReference>
<dbReference type="InterPro" id="IPR029063">
    <property type="entry name" value="SAM-dependent_MTases_sf"/>
</dbReference>
<dbReference type="AlphaFoldDB" id="W7TMZ6"/>
<reference evidence="2 3" key="1">
    <citation type="journal article" date="2014" name="Mol. Plant">
        <title>Chromosome Scale Genome Assembly and Transcriptome Profiling of Nannochloropsis gaditana in Nitrogen Depletion.</title>
        <authorList>
            <person name="Corteggiani Carpinelli E."/>
            <person name="Telatin A."/>
            <person name="Vitulo N."/>
            <person name="Forcato C."/>
            <person name="D'Angelo M."/>
            <person name="Schiavon R."/>
            <person name="Vezzi A."/>
            <person name="Giacometti G.M."/>
            <person name="Morosinotto T."/>
            <person name="Valle G."/>
        </authorList>
    </citation>
    <scope>NUCLEOTIDE SEQUENCE [LARGE SCALE GENOMIC DNA]</scope>
    <source>
        <strain evidence="2 3">B-31</strain>
    </source>
</reference>
<keyword evidence="3" id="KW-1185">Reference proteome</keyword>
<dbReference type="CDD" id="cd02440">
    <property type="entry name" value="AdoMet_MTases"/>
    <property type="match status" value="1"/>
</dbReference>
<evidence type="ECO:0000259" key="1">
    <source>
        <dbReference type="Pfam" id="PF08123"/>
    </source>
</evidence>
<feature type="domain" description="DOT1" evidence="1">
    <location>
        <begin position="150"/>
        <end position="215"/>
    </location>
</feature>
<dbReference type="EMBL" id="AZIL01001070">
    <property type="protein sequence ID" value="EWM24888.1"/>
    <property type="molecule type" value="Genomic_DNA"/>
</dbReference>
<dbReference type="GO" id="GO:0031151">
    <property type="term" value="F:histone H3K79 methyltransferase activity"/>
    <property type="evidence" value="ECO:0007669"/>
    <property type="project" value="InterPro"/>
</dbReference>
<organism evidence="2 3">
    <name type="scientific">Nannochloropsis gaditana</name>
    <dbReference type="NCBI Taxonomy" id="72520"/>
    <lineage>
        <taxon>Eukaryota</taxon>
        <taxon>Sar</taxon>
        <taxon>Stramenopiles</taxon>
        <taxon>Ochrophyta</taxon>
        <taxon>Eustigmatophyceae</taxon>
        <taxon>Eustigmatales</taxon>
        <taxon>Monodopsidaceae</taxon>
        <taxon>Nannochloropsis</taxon>
    </lineage>
</organism>
<dbReference type="InterPro" id="IPR025789">
    <property type="entry name" value="DOT1_dom"/>
</dbReference>
<dbReference type="Gene3D" id="3.40.50.150">
    <property type="entry name" value="Vaccinia Virus protein VP39"/>
    <property type="match status" value="1"/>
</dbReference>
<evidence type="ECO:0000313" key="2">
    <source>
        <dbReference type="EMBL" id="EWM24888.1"/>
    </source>
</evidence>
<gene>
    <name evidence="2" type="ORF">Naga_100116g17</name>
</gene>
<proteinExistence type="predicted"/>
<protein>
    <submittedName>
        <fullName evidence="2">Histone methylation DOT1</fullName>
    </submittedName>
</protein>